<dbReference type="EMBL" id="OU503054">
    <property type="protein sequence ID" value="CAI9783100.1"/>
    <property type="molecule type" value="Genomic_DNA"/>
</dbReference>
<evidence type="ECO:0000256" key="7">
    <source>
        <dbReference type="ARBA" id="ARBA00023136"/>
    </source>
</evidence>
<keyword evidence="5" id="KW-0862">Zinc</keyword>
<evidence type="ECO:0000256" key="1">
    <source>
        <dbReference type="ARBA" id="ARBA00004167"/>
    </source>
</evidence>
<evidence type="ECO:0000313" key="9">
    <source>
        <dbReference type="Proteomes" id="UP000834106"/>
    </source>
</evidence>
<evidence type="ECO:0000256" key="6">
    <source>
        <dbReference type="ARBA" id="ARBA00022989"/>
    </source>
</evidence>
<keyword evidence="4" id="KW-0863">Zinc-finger</keyword>
<name>A0AAD2ECU7_9LAMI</name>
<dbReference type="InterPro" id="IPR051653">
    <property type="entry name" value="E3_ligase_sorting_rcpt"/>
</dbReference>
<evidence type="ECO:0000256" key="4">
    <source>
        <dbReference type="ARBA" id="ARBA00022771"/>
    </source>
</evidence>
<dbReference type="PANTHER" id="PTHR47168">
    <property type="entry name" value="RING ZINC FINGER DOMAIN SUPERFAMILY PROTEIN-RELATED"/>
    <property type="match status" value="1"/>
</dbReference>
<evidence type="ECO:0000256" key="3">
    <source>
        <dbReference type="ARBA" id="ARBA00022723"/>
    </source>
</evidence>
<evidence type="ECO:0000313" key="8">
    <source>
        <dbReference type="EMBL" id="CAI9783100.1"/>
    </source>
</evidence>
<sequence>MSDGDSAGTAIRSIKKKSEKLLVSYRSRLRTCKRSKTKLWWRTSLVKFNLGRLWRVSPNILFSSYAKINSSEARSNKRLFWDAFSRRGSRRRTDSRAIALSSDDSNHLMSDDKCLLDISGDFDGVGGDFRSYWSRTQGVNERWHSNSEVTFWITHLYLFEGSLEISGKDFVVVLIQVITELQFVLYTNAEESGTSVGLS</sequence>
<evidence type="ECO:0000256" key="2">
    <source>
        <dbReference type="ARBA" id="ARBA00022692"/>
    </source>
</evidence>
<dbReference type="PANTHER" id="PTHR47168:SF1">
    <property type="entry name" value="OS02G0798600 PROTEIN"/>
    <property type="match status" value="1"/>
</dbReference>
<keyword evidence="7" id="KW-0472">Membrane</keyword>
<keyword evidence="3" id="KW-0479">Metal-binding</keyword>
<accession>A0AAD2ECU7</accession>
<dbReference type="Proteomes" id="UP000834106">
    <property type="component" value="Chromosome 19"/>
</dbReference>
<reference evidence="8" key="1">
    <citation type="submission" date="2023-05" db="EMBL/GenBank/DDBJ databases">
        <authorList>
            <person name="Huff M."/>
        </authorList>
    </citation>
    <scope>NUCLEOTIDE SEQUENCE</scope>
</reference>
<protein>
    <submittedName>
        <fullName evidence="8">Uncharacterized protein</fullName>
    </submittedName>
</protein>
<evidence type="ECO:0000256" key="5">
    <source>
        <dbReference type="ARBA" id="ARBA00022833"/>
    </source>
</evidence>
<organism evidence="8 9">
    <name type="scientific">Fraxinus pennsylvanica</name>
    <dbReference type="NCBI Taxonomy" id="56036"/>
    <lineage>
        <taxon>Eukaryota</taxon>
        <taxon>Viridiplantae</taxon>
        <taxon>Streptophyta</taxon>
        <taxon>Embryophyta</taxon>
        <taxon>Tracheophyta</taxon>
        <taxon>Spermatophyta</taxon>
        <taxon>Magnoliopsida</taxon>
        <taxon>eudicotyledons</taxon>
        <taxon>Gunneridae</taxon>
        <taxon>Pentapetalae</taxon>
        <taxon>asterids</taxon>
        <taxon>lamiids</taxon>
        <taxon>Lamiales</taxon>
        <taxon>Oleaceae</taxon>
        <taxon>Oleeae</taxon>
        <taxon>Fraxinus</taxon>
    </lineage>
</organism>
<dbReference type="AlphaFoldDB" id="A0AAD2ECU7"/>
<keyword evidence="9" id="KW-1185">Reference proteome</keyword>
<proteinExistence type="predicted"/>
<dbReference type="GO" id="GO:0016020">
    <property type="term" value="C:membrane"/>
    <property type="evidence" value="ECO:0007669"/>
    <property type="project" value="UniProtKB-SubCell"/>
</dbReference>
<gene>
    <name evidence="8" type="ORF">FPE_LOCUS30530</name>
</gene>
<dbReference type="GO" id="GO:0008270">
    <property type="term" value="F:zinc ion binding"/>
    <property type="evidence" value="ECO:0007669"/>
    <property type="project" value="UniProtKB-KW"/>
</dbReference>
<keyword evidence="6" id="KW-1133">Transmembrane helix</keyword>
<comment type="subcellular location">
    <subcellularLocation>
        <location evidence="1">Membrane</location>
        <topology evidence="1">Single-pass membrane protein</topology>
    </subcellularLocation>
</comment>
<keyword evidence="2" id="KW-0812">Transmembrane</keyword>